<keyword evidence="1" id="KW-0472">Membrane</keyword>
<keyword evidence="1" id="KW-1133">Transmembrane helix</keyword>
<gene>
    <name evidence="2" type="ORF">TWF694_007680</name>
</gene>
<feature type="transmembrane region" description="Helical" evidence="1">
    <location>
        <begin position="253"/>
        <end position="274"/>
    </location>
</feature>
<comment type="caution">
    <text evidence="2">The sequence shown here is derived from an EMBL/GenBank/DDBJ whole genome shotgun (WGS) entry which is preliminary data.</text>
</comment>
<evidence type="ECO:0000256" key="1">
    <source>
        <dbReference type="SAM" id="Phobius"/>
    </source>
</evidence>
<evidence type="ECO:0000313" key="3">
    <source>
        <dbReference type="Proteomes" id="UP001365542"/>
    </source>
</evidence>
<feature type="transmembrane region" description="Helical" evidence="1">
    <location>
        <begin position="185"/>
        <end position="207"/>
    </location>
</feature>
<feature type="transmembrane region" description="Helical" evidence="1">
    <location>
        <begin position="112"/>
        <end position="137"/>
    </location>
</feature>
<organism evidence="2 3">
    <name type="scientific">Orbilia ellipsospora</name>
    <dbReference type="NCBI Taxonomy" id="2528407"/>
    <lineage>
        <taxon>Eukaryota</taxon>
        <taxon>Fungi</taxon>
        <taxon>Dikarya</taxon>
        <taxon>Ascomycota</taxon>
        <taxon>Pezizomycotina</taxon>
        <taxon>Orbiliomycetes</taxon>
        <taxon>Orbiliales</taxon>
        <taxon>Orbiliaceae</taxon>
        <taxon>Orbilia</taxon>
    </lineage>
</organism>
<protein>
    <submittedName>
        <fullName evidence="2">Uncharacterized protein</fullName>
    </submittedName>
</protein>
<keyword evidence="3" id="KW-1185">Reference proteome</keyword>
<dbReference type="EMBL" id="JAVHJO010000003">
    <property type="protein sequence ID" value="KAK6541903.1"/>
    <property type="molecule type" value="Genomic_DNA"/>
</dbReference>
<dbReference type="AlphaFoldDB" id="A0AAV9XIY6"/>
<keyword evidence="1" id="KW-0812">Transmembrane</keyword>
<proteinExistence type="predicted"/>
<accession>A0AAV9XIY6</accession>
<reference evidence="2 3" key="1">
    <citation type="submission" date="2019-10" db="EMBL/GenBank/DDBJ databases">
        <authorList>
            <person name="Palmer J.M."/>
        </authorList>
    </citation>
    <scope>NUCLEOTIDE SEQUENCE [LARGE SCALE GENOMIC DNA]</scope>
    <source>
        <strain evidence="2 3">TWF694</strain>
    </source>
</reference>
<feature type="transmembrane region" description="Helical" evidence="1">
    <location>
        <begin position="149"/>
        <end position="173"/>
    </location>
</feature>
<evidence type="ECO:0000313" key="2">
    <source>
        <dbReference type="EMBL" id="KAK6541903.1"/>
    </source>
</evidence>
<sequence>MSVFNSIKDSIRRPTVVEIDRSPSVSSFQNGRVRSQLGTPGHFNRLSTQSRNLSTQDGRVVSVQSLRPLTLSNLAEFDKQLPSLPGSEAGSILEVKEAWWRKAVRLGIPLDIWAKFIIVLSFCEAVMAFWGGLQIILAERLNYGKIWDAITIILITWGFFFTCVGYCGFSILWGRFSCSPTALRMLRILSVFLTILYGVASGLWFFYGFQSATSTRESCVTTLVFIDGETIPAPAQWVNLCLQTTASFERLQITWGFMNAFQVYFMMILVQWAWQHERELQQQKRWSRNSGLSYTHSDRSFDRLSDIESTGSYGFERSVAEKVGEYARQEKLEKQTARTIDLGMKIPNFPMPNFNKTRRTTTLLLNAPSPIIEAAEESIKPTDDEFPEPRFSTLSGAIPIALDLKNLMSPRSRFYGRAF</sequence>
<name>A0AAV9XIY6_9PEZI</name>
<dbReference type="Proteomes" id="UP001365542">
    <property type="component" value="Unassembled WGS sequence"/>
</dbReference>